<dbReference type="PANTHER" id="PTHR12220:SF13">
    <property type="entry name" value="LARGE RIBOSOMAL SUBUNIT PROTEIN UL16M"/>
    <property type="match status" value="1"/>
</dbReference>
<dbReference type="GO" id="GO:0032543">
    <property type="term" value="P:mitochondrial translation"/>
    <property type="evidence" value="ECO:0007669"/>
    <property type="project" value="TreeGrafter"/>
</dbReference>
<dbReference type="EMBL" id="KR476377">
    <property type="protein sequence ID" value="ALK01082.1"/>
    <property type="molecule type" value="Genomic_DNA"/>
</dbReference>
<sequence>MLSPKKTKYRKQHRGRLKGACSRGNRISFGKFAIQALEPAWITSGQIEAGRRAITRTARRGIKIWIRIFPDKPITKKPADTRMGSGKGDPKFWVAVVKPGRMLYEMGGISEPVARKATKNVAYKMCLHTRFVKIETA</sequence>
<evidence type="ECO:0000256" key="1">
    <source>
        <dbReference type="ARBA" id="ARBA00008931"/>
    </source>
</evidence>
<dbReference type="InterPro" id="IPR036920">
    <property type="entry name" value="Ribosomal_uL16_sf"/>
</dbReference>
<dbReference type="InterPro" id="IPR000114">
    <property type="entry name" value="Ribosomal_uL16_bact-type"/>
</dbReference>
<dbReference type="PROSITE" id="PS00701">
    <property type="entry name" value="RIBOSOMAL_L16_2"/>
    <property type="match status" value="1"/>
</dbReference>
<dbReference type="EMBL" id="KP099649">
    <property type="protein sequence ID" value="AJE71507.1"/>
    <property type="molecule type" value="Genomic_DNA"/>
</dbReference>
<dbReference type="CDD" id="cd01433">
    <property type="entry name" value="Ribosomal_L16_L10e"/>
    <property type="match status" value="1"/>
</dbReference>
<dbReference type="Gene3D" id="3.90.1170.10">
    <property type="entry name" value="Ribosomal protein L10e/L16"/>
    <property type="match status" value="1"/>
</dbReference>
<dbReference type="InterPro" id="IPR016180">
    <property type="entry name" value="Ribosomal_uL16_dom"/>
</dbReference>
<evidence type="ECO:0000256" key="3">
    <source>
        <dbReference type="ARBA" id="ARBA00023274"/>
    </source>
</evidence>
<geneLocation type="plastid" evidence="5"/>
<dbReference type="GeneID" id="22975699"/>
<reference evidence="5" key="2">
    <citation type="journal article" date="2016" name="New Phytol.">
        <title>Evolutionary dynamics of the plastid inverted repeat: the effects of expansion, contraction, and loss on substitution rates.</title>
        <authorList>
            <person name="Zhu A."/>
            <person name="Guo W."/>
            <person name="Gupta S."/>
            <person name="Fan W."/>
            <person name="Mower J.P."/>
        </authorList>
    </citation>
    <scope>NUCLEOTIDE SEQUENCE</scope>
</reference>
<dbReference type="NCBIfam" id="TIGR01164">
    <property type="entry name" value="rplP_bact"/>
    <property type="match status" value="1"/>
</dbReference>
<evidence type="ECO:0000256" key="2">
    <source>
        <dbReference type="ARBA" id="ARBA00022980"/>
    </source>
</evidence>
<keyword evidence="5" id="KW-0934">Plastid</keyword>
<dbReference type="GO" id="GO:0005762">
    <property type="term" value="C:mitochondrial large ribosomal subunit"/>
    <property type="evidence" value="ECO:0007669"/>
    <property type="project" value="TreeGrafter"/>
</dbReference>
<dbReference type="PANTHER" id="PTHR12220">
    <property type="entry name" value="50S/60S RIBOSOMAL PROTEIN L16"/>
    <property type="match status" value="1"/>
</dbReference>
<dbReference type="FunFam" id="3.90.1170.10:FF:000001">
    <property type="entry name" value="50S ribosomal protein L16"/>
    <property type="match status" value="1"/>
</dbReference>
<proteinExistence type="inferred from homology"/>
<name>A0A0B5EDF0_GNEGN</name>
<organism evidence="5">
    <name type="scientific">Gnetum gnemon</name>
    <name type="common">Spanish joint-fir</name>
    <name type="synonym">Gnetum acutatum</name>
    <dbReference type="NCBI Taxonomy" id="3382"/>
    <lineage>
        <taxon>Eukaryota</taxon>
        <taxon>Viridiplantae</taxon>
        <taxon>Streptophyta</taxon>
        <taxon>Embryophyta</taxon>
        <taxon>Tracheophyta</taxon>
        <taxon>Spermatophyta</taxon>
        <taxon>Gnetopsida</taxon>
        <taxon>Gnetidae</taxon>
        <taxon>Gnetales</taxon>
        <taxon>Gnetaceae</taxon>
        <taxon>Gnetum</taxon>
    </lineage>
</organism>
<evidence type="ECO:0000313" key="5">
    <source>
        <dbReference type="EMBL" id="AJE71507.1"/>
    </source>
</evidence>
<dbReference type="GO" id="GO:0003735">
    <property type="term" value="F:structural constituent of ribosome"/>
    <property type="evidence" value="ECO:0007669"/>
    <property type="project" value="InterPro"/>
</dbReference>
<dbReference type="RefSeq" id="YP_009117880.1">
    <property type="nucleotide sequence ID" value="NC_026301.1"/>
</dbReference>
<dbReference type="InterPro" id="IPR047873">
    <property type="entry name" value="Ribosomal_uL16"/>
</dbReference>
<protein>
    <submittedName>
        <fullName evidence="5">Ribosomal protein L16</fullName>
    </submittedName>
</protein>
<reference evidence="6" key="1">
    <citation type="submission" date="2015-05" db="EMBL/GenBank/DDBJ databases">
        <title>Five gymnosperm plastomes reveal rampant rearrangements in Cupressophytes and the retention of ndh pseudogenes in Abies sibirica and Pinus sylvestris.</title>
        <authorList>
            <person name="Wu Z."/>
            <person name="Arvestad L."/>
            <person name="Thompson S.L."/>
        </authorList>
    </citation>
    <scope>NUCLEOTIDE SEQUENCE</scope>
</reference>
<evidence type="ECO:0000256" key="4">
    <source>
        <dbReference type="RuleBase" id="RU004413"/>
    </source>
</evidence>
<keyword evidence="2 4" id="KW-0689">Ribosomal protein</keyword>
<keyword evidence="3 4" id="KW-0687">Ribonucleoprotein</keyword>
<evidence type="ECO:0000313" key="6">
    <source>
        <dbReference type="EMBL" id="ALK01082.1"/>
    </source>
</evidence>
<dbReference type="SUPFAM" id="SSF54686">
    <property type="entry name" value="Ribosomal protein L16p/L10e"/>
    <property type="match status" value="1"/>
</dbReference>
<dbReference type="GO" id="GO:0019843">
    <property type="term" value="F:rRNA binding"/>
    <property type="evidence" value="ECO:0007669"/>
    <property type="project" value="InterPro"/>
</dbReference>
<dbReference type="HAMAP" id="MF_01342">
    <property type="entry name" value="Ribosomal_uL16"/>
    <property type="match status" value="1"/>
</dbReference>
<comment type="similarity">
    <text evidence="1 4">Belongs to the universal ribosomal protein uL16 family.</text>
</comment>
<dbReference type="InterPro" id="IPR020798">
    <property type="entry name" value="Ribosomal_uL16_CS"/>
</dbReference>
<accession>A0A0B5EDF0</accession>
<dbReference type="AlphaFoldDB" id="A0A0B5EDF0"/>
<dbReference type="Pfam" id="PF00252">
    <property type="entry name" value="Ribosomal_L16"/>
    <property type="match status" value="1"/>
</dbReference>
<keyword evidence="6" id="KW-0150">Chloroplast</keyword>
<gene>
    <name evidence="5" type="primary">rpl16</name>
</gene>
<dbReference type="PRINTS" id="PR00060">
    <property type="entry name" value="RIBOSOMALL16"/>
</dbReference>